<gene>
    <name evidence="2" type="ORF">BM613_04930</name>
    <name evidence="1" type="ORF">BM613_11850</name>
</gene>
<dbReference type="RefSeq" id="WP_109430053.1">
    <property type="nucleotide sequence ID" value="NZ_MPDK01000005.1"/>
</dbReference>
<protein>
    <submittedName>
        <fullName evidence="2">Uncharacterized protein</fullName>
    </submittedName>
</protein>
<proteinExistence type="predicted"/>
<keyword evidence="3" id="KW-1185">Reference proteome</keyword>
<dbReference type="Pfam" id="PF13245">
    <property type="entry name" value="AAA_19"/>
    <property type="match status" value="1"/>
</dbReference>
<dbReference type="CDD" id="cd18809">
    <property type="entry name" value="SF1_C_RecD"/>
    <property type="match status" value="1"/>
</dbReference>
<reference evidence="2 3" key="1">
    <citation type="submission" date="2016-11" db="EMBL/GenBank/DDBJ databases">
        <title>Comparative genomics of Acidibacillus ferroxidans species.</title>
        <authorList>
            <person name="Oliveira G."/>
            <person name="Nunes G."/>
            <person name="Oliveira R."/>
            <person name="Araujo F."/>
            <person name="Salim A."/>
            <person name="Scholte L."/>
            <person name="Morais D."/>
            <person name="Nancucheo I."/>
            <person name="Johnson D.B."/>
            <person name="Grail B."/>
            <person name="Bittencourt J."/>
            <person name="Valadares R."/>
        </authorList>
    </citation>
    <scope>NUCLEOTIDE SEQUENCE [LARGE SCALE GENOMIC DNA]</scope>
    <source>
        <strain evidence="2 3">Y002</strain>
    </source>
</reference>
<evidence type="ECO:0000313" key="3">
    <source>
        <dbReference type="Proteomes" id="UP000245380"/>
    </source>
</evidence>
<dbReference type="OrthoDB" id="9803432at2"/>
<dbReference type="SUPFAM" id="SSF52540">
    <property type="entry name" value="P-loop containing nucleoside triphosphate hydrolases"/>
    <property type="match status" value="1"/>
</dbReference>
<dbReference type="EMBL" id="MPDK01000025">
    <property type="protein sequence ID" value="PWI56837.1"/>
    <property type="molecule type" value="Genomic_DNA"/>
</dbReference>
<dbReference type="Gene3D" id="3.40.50.300">
    <property type="entry name" value="P-loop containing nucleotide triphosphate hydrolases"/>
    <property type="match status" value="2"/>
</dbReference>
<comment type="caution">
    <text evidence="2">The sequence shown here is derived from an EMBL/GenBank/DDBJ whole genome shotgun (WGS) entry which is preliminary data.</text>
</comment>
<sequence>MYEVQGVHEDDRIKEMNRMGKIDEYAYEYACRPRALAFLNVQKKYGAIVDSHCHSIFCPVHGGEERAEIAKNITMYANMYHLYEFVTLTHSSDLKSPEEAERAYDELKEHFQAVVEQMKNLKFSYYLGRKRFRDKNAKKTDEQYYLKWLRWIDQVIRYEYITNFRRVARSAIAFAIHKRRLILDVQAAYAEVDAFLDESYQNETAPDVIVNQLRERYAYLKGYKKLGEALENVRFKVADYFSRLSDYDEYKFPSSSSAISRYVMNDLILAHNENKEGVRALEIENETKNHVNEKITKFAYIGTWEVGKGGHLHVHALVNYPVFSYFIEKSRFSGETMQVYDVKSVNRSDANALSDYMVKLGQYQAKTDIEDIQRLASIGIFGHRHTEKGVVRGKSVYFVSDNEIKVHAFHRIKKQSGFVFAGFTKRRNIIDRIGNVRGIDVESETPVLSRMIDRGASEIEIKMQFREEVDSITESYTLWLSQNEKAKEIWKQVLEEYEDAFFKDMCETAYTHLTKEQLFFALRETQYVEFIKRYAAYRAGLDWTWYAYFSEEGFKEGKEVAGVEYLSGRYDHVPKITNEQLKIMNDALFHSEIVVKADAGSGKTFTLVNFLNYTPFDPKKVAVLSYTASVAQKLRSELDARYSQSVQTVDAFLGMRRRARKTVYAHNFHNVASEIELVIIDEYERLTPDKKALLYMSLPEDVRILNFGDTNQIGAFGHKFGALENLPGVELFFLTKNFRVRKGFKNHGEDFVKDFEDRKDEIVQAVLSGTKVLVNVHKIRRLVNQWVLEELDRTGKRGINRIRVGGYIFAEGDQVVIKRNRKHNDDERFNSLNGEEGTMKVFMGGRVQYAPFVNEYYDEAMIAVELSNGKGIRLFRHSELLRYTDTIQHAYAITIQSSQGKEYENGMVLLARTQKKERNKYFASQEMYYTAISRARSSVKVITNLLEGEFEEYTGKSSSYDYLDDRTLNEKDFHSDHAVLIRTIRYIAREKFATVV</sequence>
<organism evidence="2 3">
    <name type="scientific">Sulfoacidibacillus thermotolerans</name>
    <name type="common">Acidibacillus sulfuroxidans</name>
    <dbReference type="NCBI Taxonomy" id="1765684"/>
    <lineage>
        <taxon>Bacteria</taxon>
        <taxon>Bacillati</taxon>
        <taxon>Bacillota</taxon>
        <taxon>Bacilli</taxon>
        <taxon>Bacillales</taxon>
        <taxon>Alicyclobacillaceae</taxon>
        <taxon>Sulfoacidibacillus</taxon>
    </lineage>
</organism>
<name>A0A2U3DAH8_SULT2</name>
<evidence type="ECO:0000313" key="2">
    <source>
        <dbReference type="EMBL" id="PWI58262.1"/>
    </source>
</evidence>
<accession>A0A2U3DAH8</accession>
<dbReference type="AlphaFoldDB" id="A0A2U3DAH8"/>
<dbReference type="EMBL" id="MPDK01000005">
    <property type="protein sequence ID" value="PWI58262.1"/>
    <property type="molecule type" value="Genomic_DNA"/>
</dbReference>
<dbReference type="InterPro" id="IPR027417">
    <property type="entry name" value="P-loop_NTPase"/>
</dbReference>
<evidence type="ECO:0000313" key="1">
    <source>
        <dbReference type="EMBL" id="PWI56837.1"/>
    </source>
</evidence>
<dbReference type="Proteomes" id="UP000245380">
    <property type="component" value="Unassembled WGS sequence"/>
</dbReference>